<dbReference type="RefSeq" id="WP_019687568.1">
    <property type="nucleotide sequence ID" value="NZ_CP036496.1"/>
</dbReference>
<gene>
    <name evidence="1" type="ORF">NCTC10343_03045</name>
</gene>
<sequence>MSIKETMKYIDDHKDEYLAKKHEFVHWSDKYPHELHANVLLLDGKIENWKVGNMKADSKHYPFSSYWKVNRMKLVTEGDHQFYELGDYEVKSFTWTVNNYKEHNDVFNYHASEWFKQWEHADDYRLGKAY</sequence>
<protein>
    <submittedName>
        <fullName evidence="1">Uncharacterized protein</fullName>
    </submittedName>
</protein>
<proteinExistence type="predicted"/>
<organism evidence="1 2">
    <name type="scientific">Paenibacillus polymyxa</name>
    <name type="common">Bacillus polymyxa</name>
    <dbReference type="NCBI Taxonomy" id="1406"/>
    <lineage>
        <taxon>Bacteria</taxon>
        <taxon>Bacillati</taxon>
        <taxon>Bacillota</taxon>
        <taxon>Bacilli</taxon>
        <taxon>Bacillales</taxon>
        <taxon>Paenibacillaceae</taxon>
        <taxon>Paenibacillus</taxon>
    </lineage>
</organism>
<dbReference type="Proteomes" id="UP000254400">
    <property type="component" value="Unassembled WGS sequence"/>
</dbReference>
<dbReference type="EMBL" id="UGSC01000001">
    <property type="protein sequence ID" value="SUA70175.1"/>
    <property type="molecule type" value="Genomic_DNA"/>
</dbReference>
<name>A0A378XZ09_PAEPO</name>
<dbReference type="GeneID" id="93346414"/>
<evidence type="ECO:0000313" key="1">
    <source>
        <dbReference type="EMBL" id="SUA70175.1"/>
    </source>
</evidence>
<accession>A0A378XZ09</accession>
<evidence type="ECO:0000313" key="2">
    <source>
        <dbReference type="Proteomes" id="UP000254400"/>
    </source>
</evidence>
<reference evidence="1 2" key="1">
    <citation type="submission" date="2018-06" db="EMBL/GenBank/DDBJ databases">
        <authorList>
            <consortium name="Pathogen Informatics"/>
            <person name="Doyle S."/>
        </authorList>
    </citation>
    <scope>NUCLEOTIDE SEQUENCE [LARGE SCALE GENOMIC DNA]</scope>
    <source>
        <strain evidence="1 2">NCTC10343</strain>
    </source>
</reference>
<dbReference type="AlphaFoldDB" id="A0A378XZ09"/>